<reference evidence="3" key="1">
    <citation type="journal article" date="2019" name="Int. J. Syst. Evol. Microbiol.">
        <title>The Global Catalogue of Microorganisms (GCM) 10K type strain sequencing project: providing services to taxonomists for standard genome sequencing and annotation.</title>
        <authorList>
            <consortium name="The Broad Institute Genomics Platform"/>
            <consortium name="The Broad Institute Genome Sequencing Center for Infectious Disease"/>
            <person name="Wu L."/>
            <person name="Ma J."/>
        </authorList>
    </citation>
    <scope>NUCLEOTIDE SEQUENCE [LARGE SCALE GENOMIC DNA]</scope>
    <source>
        <strain evidence="3">CCUG 51308</strain>
    </source>
</reference>
<protein>
    <recommendedName>
        <fullName evidence="4">Phosphoglycolate phosphatase</fullName>
    </recommendedName>
</protein>
<accession>A0ABW2IHZ6</accession>
<name>A0ABW2IHZ6_9PROT</name>
<feature type="region of interest" description="Disordered" evidence="1">
    <location>
        <begin position="50"/>
        <end position="86"/>
    </location>
</feature>
<dbReference type="EMBL" id="JBHTBR010000002">
    <property type="protein sequence ID" value="MFC7290729.1"/>
    <property type="molecule type" value="Genomic_DNA"/>
</dbReference>
<dbReference type="Proteomes" id="UP001596492">
    <property type="component" value="Unassembled WGS sequence"/>
</dbReference>
<evidence type="ECO:0008006" key="4">
    <source>
        <dbReference type="Google" id="ProtNLM"/>
    </source>
</evidence>
<feature type="compositionally biased region" description="Polar residues" evidence="1">
    <location>
        <begin position="75"/>
        <end position="86"/>
    </location>
</feature>
<proteinExistence type="predicted"/>
<comment type="caution">
    <text evidence="2">The sequence shown here is derived from an EMBL/GenBank/DDBJ whole genome shotgun (WGS) entry which is preliminary data.</text>
</comment>
<evidence type="ECO:0000313" key="2">
    <source>
        <dbReference type="EMBL" id="MFC7290729.1"/>
    </source>
</evidence>
<evidence type="ECO:0000313" key="3">
    <source>
        <dbReference type="Proteomes" id="UP001596492"/>
    </source>
</evidence>
<evidence type="ECO:0000256" key="1">
    <source>
        <dbReference type="SAM" id="MobiDB-lite"/>
    </source>
</evidence>
<gene>
    <name evidence="2" type="ORF">ACFQS8_03795</name>
</gene>
<keyword evidence="3" id="KW-1185">Reference proteome</keyword>
<dbReference type="RefSeq" id="WP_382165869.1">
    <property type="nucleotide sequence ID" value="NZ_JBHTBR010000002.1"/>
</dbReference>
<organism evidence="2 3">
    <name type="scientific">Hirschia litorea</name>
    <dbReference type="NCBI Taxonomy" id="1199156"/>
    <lineage>
        <taxon>Bacteria</taxon>
        <taxon>Pseudomonadati</taxon>
        <taxon>Pseudomonadota</taxon>
        <taxon>Alphaproteobacteria</taxon>
        <taxon>Hyphomonadales</taxon>
        <taxon>Hyphomonadaceae</taxon>
        <taxon>Hirschia</taxon>
    </lineage>
</organism>
<sequence length="86" mass="9568">MASDFCTEDGALRLKNKIEEYWKSRGFDVNIDLVDAGFIPAMRSARTDVRSNMINGMPTPGVGGSLRGSSDKKSQFAQEFSRQMMN</sequence>